<protein>
    <submittedName>
        <fullName evidence="2">Uncharacterized protein</fullName>
    </submittedName>
</protein>
<sequence length="202" mass="22640">MKWIFGIITLATTASSFASPWQPPTYETQKVTYKLERRELSFKNDKYEFKVTTICSGESEMAVPDLRNMPPGTFWEAPRPTICTAIVDGREREFWISFNAAVGNDGVYKSVKTYSHSMWFRPLDNQPENIPPAEPNWARTRDLNLKNLILESSPAQGVTCMGSSGKETTPVSLLNIAPAGTYDNCVVINPVVYAATAEFETR</sequence>
<evidence type="ECO:0000313" key="3">
    <source>
        <dbReference type="Proteomes" id="UP000075320"/>
    </source>
</evidence>
<reference evidence="2 3" key="1">
    <citation type="submission" date="2016-03" db="EMBL/GenBank/DDBJ databases">
        <authorList>
            <person name="Ploux O."/>
        </authorList>
    </citation>
    <scope>NUCLEOTIDE SEQUENCE [LARGE SCALE GENOMIC DNA]</scope>
    <source>
        <strain evidence="2 3">R0</strain>
    </source>
</reference>
<evidence type="ECO:0000313" key="2">
    <source>
        <dbReference type="EMBL" id="KYG62473.1"/>
    </source>
</evidence>
<feature type="chain" id="PRO_5007572910" evidence="1">
    <location>
        <begin position="19"/>
        <end position="202"/>
    </location>
</feature>
<keyword evidence="1" id="KW-0732">Signal</keyword>
<evidence type="ECO:0000256" key="1">
    <source>
        <dbReference type="SAM" id="SignalP"/>
    </source>
</evidence>
<keyword evidence="3" id="KW-1185">Reference proteome</keyword>
<dbReference type="Proteomes" id="UP000075320">
    <property type="component" value="Unassembled WGS sequence"/>
</dbReference>
<gene>
    <name evidence="2" type="ORF">AZI86_16710</name>
</gene>
<dbReference type="AlphaFoldDB" id="A0A150WH17"/>
<accession>A0A150WH17</accession>
<dbReference type="EMBL" id="LUKE01000005">
    <property type="protein sequence ID" value="KYG62473.1"/>
    <property type="molecule type" value="Genomic_DNA"/>
</dbReference>
<dbReference type="RefSeq" id="WP_061836434.1">
    <property type="nucleotide sequence ID" value="NZ_LUKE01000005.1"/>
</dbReference>
<feature type="signal peptide" evidence="1">
    <location>
        <begin position="1"/>
        <end position="18"/>
    </location>
</feature>
<name>A0A150WH17_BDEBC</name>
<proteinExistence type="predicted"/>
<comment type="caution">
    <text evidence="2">The sequence shown here is derived from an EMBL/GenBank/DDBJ whole genome shotgun (WGS) entry which is preliminary data.</text>
</comment>
<organism evidence="2 3">
    <name type="scientific">Bdellovibrio bacteriovorus</name>
    <dbReference type="NCBI Taxonomy" id="959"/>
    <lineage>
        <taxon>Bacteria</taxon>
        <taxon>Pseudomonadati</taxon>
        <taxon>Bdellovibrionota</taxon>
        <taxon>Bdellovibrionia</taxon>
        <taxon>Bdellovibrionales</taxon>
        <taxon>Pseudobdellovibrionaceae</taxon>
        <taxon>Bdellovibrio</taxon>
    </lineage>
</organism>